<organism evidence="2">
    <name type="scientific">marine sediment metagenome</name>
    <dbReference type="NCBI Taxonomy" id="412755"/>
    <lineage>
        <taxon>unclassified sequences</taxon>
        <taxon>metagenomes</taxon>
        <taxon>ecological metagenomes</taxon>
    </lineage>
</organism>
<dbReference type="AlphaFoldDB" id="A0A0F9FUU7"/>
<proteinExistence type="predicted"/>
<keyword evidence="1" id="KW-0812">Transmembrane</keyword>
<evidence type="ECO:0000256" key="1">
    <source>
        <dbReference type="SAM" id="Phobius"/>
    </source>
</evidence>
<dbReference type="Pfam" id="PF24838">
    <property type="entry name" value="8xMP"/>
    <property type="match status" value="1"/>
</dbReference>
<reference evidence="2" key="1">
    <citation type="journal article" date="2015" name="Nature">
        <title>Complex archaea that bridge the gap between prokaryotes and eukaryotes.</title>
        <authorList>
            <person name="Spang A."/>
            <person name="Saw J.H."/>
            <person name="Jorgensen S.L."/>
            <person name="Zaremba-Niedzwiedzka K."/>
            <person name="Martijn J."/>
            <person name="Lind A.E."/>
            <person name="van Eijk R."/>
            <person name="Schleper C."/>
            <person name="Guy L."/>
            <person name="Ettema T.J."/>
        </authorList>
    </citation>
    <scope>NUCLEOTIDE SEQUENCE</scope>
</reference>
<dbReference type="EMBL" id="LAZR01020068">
    <property type="protein sequence ID" value="KKL90219.1"/>
    <property type="molecule type" value="Genomic_DNA"/>
</dbReference>
<dbReference type="InterPro" id="IPR056918">
    <property type="entry name" value="8xMP"/>
</dbReference>
<protein>
    <recommendedName>
        <fullName evidence="3">Small integral membrane protein</fullName>
    </recommendedName>
</protein>
<evidence type="ECO:0008006" key="3">
    <source>
        <dbReference type="Google" id="ProtNLM"/>
    </source>
</evidence>
<accession>A0A0F9FUU7</accession>
<comment type="caution">
    <text evidence="2">The sequence shown here is derived from an EMBL/GenBank/DDBJ whole genome shotgun (WGS) entry which is preliminary data.</text>
</comment>
<gene>
    <name evidence="2" type="ORF">LCGC14_1906870</name>
</gene>
<feature type="transmembrane region" description="Helical" evidence="1">
    <location>
        <begin position="63"/>
        <end position="84"/>
    </location>
</feature>
<keyword evidence="1" id="KW-0472">Membrane</keyword>
<sequence>MTCSEKDYGEHYKPHLLEQYKLYVEMADRISARRQTANSFFLSVNTAIIALVGYINFGSKTKASFYWLVSLAGMLLCFIWYRLVRSYKDLNSAKFKVVNEIEKELPIAPYDREWEKVGRGKDPKLYLPFTHIEIFVPWVFFAIHVVVFLEAVRVLEFLRELLWQIYLFLGQL</sequence>
<feature type="transmembrane region" description="Helical" evidence="1">
    <location>
        <begin position="125"/>
        <end position="149"/>
    </location>
</feature>
<keyword evidence="1" id="KW-1133">Transmembrane helix</keyword>
<feature type="transmembrane region" description="Helical" evidence="1">
    <location>
        <begin position="39"/>
        <end position="57"/>
    </location>
</feature>
<name>A0A0F9FUU7_9ZZZZ</name>
<evidence type="ECO:0000313" key="2">
    <source>
        <dbReference type="EMBL" id="KKL90219.1"/>
    </source>
</evidence>